<reference evidence="2" key="1">
    <citation type="submission" date="2022-07" db="EMBL/GenBank/DDBJ databases">
        <authorList>
            <person name="Trinca V."/>
            <person name="Uliana J.V.C."/>
            <person name="Torres T.T."/>
            <person name="Ward R.J."/>
            <person name="Monesi N."/>
        </authorList>
    </citation>
    <scope>NUCLEOTIDE SEQUENCE</scope>
    <source>
        <strain evidence="2">HSMRA1968</strain>
        <tissue evidence="2">Whole embryos</tissue>
    </source>
</reference>
<gene>
    <name evidence="2" type="ORF">Bhyg_09355</name>
</gene>
<evidence type="ECO:0000313" key="3">
    <source>
        <dbReference type="Proteomes" id="UP001151699"/>
    </source>
</evidence>
<sequence>MGNSNGQTGSGGRAQGTQGNAGQSSGGQKTTSGWQAGYEKAYADACDGINRGETWGYGGGSSRFGEGYMRGHQETYGDKGA</sequence>
<name>A0A9Q0N6A4_9DIPT</name>
<dbReference type="EMBL" id="WJQU01000002">
    <property type="protein sequence ID" value="KAJ6644386.1"/>
    <property type="molecule type" value="Genomic_DNA"/>
</dbReference>
<proteinExistence type="predicted"/>
<dbReference type="AlphaFoldDB" id="A0A9Q0N6A4"/>
<evidence type="ECO:0000256" key="1">
    <source>
        <dbReference type="SAM" id="MobiDB-lite"/>
    </source>
</evidence>
<evidence type="ECO:0000313" key="2">
    <source>
        <dbReference type="EMBL" id="KAJ6644386.1"/>
    </source>
</evidence>
<accession>A0A9Q0N6A4</accession>
<feature type="compositionally biased region" description="Basic and acidic residues" evidence="1">
    <location>
        <begin position="69"/>
        <end position="81"/>
    </location>
</feature>
<keyword evidence="3" id="KW-1185">Reference proteome</keyword>
<protein>
    <submittedName>
        <fullName evidence="2">Uncharacterized protein</fullName>
    </submittedName>
</protein>
<feature type="region of interest" description="Disordered" evidence="1">
    <location>
        <begin position="53"/>
        <end position="81"/>
    </location>
</feature>
<organism evidence="2 3">
    <name type="scientific">Pseudolycoriella hygida</name>
    <dbReference type="NCBI Taxonomy" id="35572"/>
    <lineage>
        <taxon>Eukaryota</taxon>
        <taxon>Metazoa</taxon>
        <taxon>Ecdysozoa</taxon>
        <taxon>Arthropoda</taxon>
        <taxon>Hexapoda</taxon>
        <taxon>Insecta</taxon>
        <taxon>Pterygota</taxon>
        <taxon>Neoptera</taxon>
        <taxon>Endopterygota</taxon>
        <taxon>Diptera</taxon>
        <taxon>Nematocera</taxon>
        <taxon>Sciaroidea</taxon>
        <taxon>Sciaridae</taxon>
        <taxon>Pseudolycoriella</taxon>
    </lineage>
</organism>
<feature type="compositionally biased region" description="Low complexity" evidence="1">
    <location>
        <begin position="22"/>
        <end position="33"/>
    </location>
</feature>
<dbReference type="Proteomes" id="UP001151699">
    <property type="component" value="Chromosome B"/>
</dbReference>
<feature type="region of interest" description="Disordered" evidence="1">
    <location>
        <begin position="1"/>
        <end position="33"/>
    </location>
</feature>
<comment type="caution">
    <text evidence="2">The sequence shown here is derived from an EMBL/GenBank/DDBJ whole genome shotgun (WGS) entry which is preliminary data.</text>
</comment>